<dbReference type="InterPro" id="IPR027417">
    <property type="entry name" value="P-loop_NTPase"/>
</dbReference>
<evidence type="ECO:0000313" key="9">
    <source>
        <dbReference type="Proteomes" id="UP001597053"/>
    </source>
</evidence>
<evidence type="ECO:0000256" key="1">
    <source>
        <dbReference type="ARBA" id="ARBA00012552"/>
    </source>
</evidence>
<evidence type="ECO:0000256" key="3">
    <source>
        <dbReference type="ARBA" id="ARBA00022801"/>
    </source>
</evidence>
<dbReference type="PROSITE" id="PS51195">
    <property type="entry name" value="Q_MOTIF"/>
    <property type="match status" value="1"/>
</dbReference>
<reference evidence="9" key="1">
    <citation type="journal article" date="2019" name="Int. J. Syst. Evol. Microbiol.">
        <title>The Global Catalogue of Microorganisms (GCM) 10K type strain sequencing project: providing services to taxonomists for standard genome sequencing and annotation.</title>
        <authorList>
            <consortium name="The Broad Institute Genomics Platform"/>
            <consortium name="The Broad Institute Genome Sequencing Center for Infectious Disease"/>
            <person name="Wu L."/>
            <person name="Ma J."/>
        </authorList>
    </citation>
    <scope>NUCLEOTIDE SEQUENCE [LARGE SCALE GENOMIC DNA]</scope>
    <source>
        <strain evidence="9">JCM 32148</strain>
    </source>
</reference>
<dbReference type="Gene3D" id="3.40.50.300">
    <property type="entry name" value="P-loop containing nucleotide triphosphate hydrolases"/>
    <property type="match status" value="1"/>
</dbReference>
<protein>
    <recommendedName>
        <fullName evidence="1">RNA helicase</fullName>
        <ecNumber evidence="1">3.6.4.13</ecNumber>
    </recommendedName>
</protein>
<dbReference type="InterPro" id="IPR050547">
    <property type="entry name" value="DEAD_box_RNA_helicases"/>
</dbReference>
<accession>A0ABW3AEP9</accession>
<evidence type="ECO:0000256" key="2">
    <source>
        <dbReference type="ARBA" id="ARBA00022741"/>
    </source>
</evidence>
<gene>
    <name evidence="8" type="ORF">ACFQZ8_32785</name>
</gene>
<dbReference type="PANTHER" id="PTHR47963:SF8">
    <property type="entry name" value="ATP-DEPENDENT RNA HELICASE DEAD"/>
    <property type="match status" value="1"/>
</dbReference>
<evidence type="ECO:0000256" key="6">
    <source>
        <dbReference type="PROSITE-ProRule" id="PRU00552"/>
    </source>
</evidence>
<evidence type="ECO:0000259" key="7">
    <source>
        <dbReference type="PROSITE" id="PS51195"/>
    </source>
</evidence>
<evidence type="ECO:0000256" key="4">
    <source>
        <dbReference type="ARBA" id="ARBA00022806"/>
    </source>
</evidence>
<dbReference type="EC" id="3.6.4.13" evidence="1"/>
<feature type="domain" description="DEAD-box RNA helicase Q" evidence="7">
    <location>
        <begin position="17"/>
        <end position="45"/>
    </location>
</feature>
<evidence type="ECO:0000256" key="5">
    <source>
        <dbReference type="ARBA" id="ARBA00022840"/>
    </source>
</evidence>
<dbReference type="EMBL" id="JBHTHM010003031">
    <property type="protein sequence ID" value="MFD0788719.1"/>
    <property type="molecule type" value="Genomic_DNA"/>
</dbReference>
<proteinExistence type="predicted"/>
<keyword evidence="4 8" id="KW-0347">Helicase</keyword>
<comment type="caution">
    <text evidence="8">The sequence shown here is derived from an EMBL/GenBank/DDBJ whole genome shotgun (WGS) entry which is preliminary data.</text>
</comment>
<dbReference type="InterPro" id="IPR014014">
    <property type="entry name" value="RNA_helicase_DEAD_Q_motif"/>
</dbReference>
<keyword evidence="9" id="KW-1185">Reference proteome</keyword>
<dbReference type="GO" id="GO:0004386">
    <property type="term" value="F:helicase activity"/>
    <property type="evidence" value="ECO:0007669"/>
    <property type="project" value="UniProtKB-KW"/>
</dbReference>
<dbReference type="PANTHER" id="PTHR47963">
    <property type="entry name" value="DEAD-BOX ATP-DEPENDENT RNA HELICASE 47, MITOCHONDRIAL"/>
    <property type="match status" value="1"/>
</dbReference>
<feature type="non-terminal residue" evidence="8">
    <location>
        <position position="64"/>
    </location>
</feature>
<sequence length="64" mass="6610">MSSAQIHPTDPGDAEANGFAELGLRPELLGALTTLGYEEPTPIQREAIPPLLAGRDLLGQAATG</sequence>
<feature type="short sequence motif" description="Q motif" evidence="6">
    <location>
        <begin position="17"/>
        <end position="45"/>
    </location>
</feature>
<name>A0ABW3AEP9_9ACTN</name>
<keyword evidence="2" id="KW-0547">Nucleotide-binding</keyword>
<dbReference type="Proteomes" id="UP001597053">
    <property type="component" value="Unassembled WGS sequence"/>
</dbReference>
<evidence type="ECO:0000313" key="8">
    <source>
        <dbReference type="EMBL" id="MFD0788719.1"/>
    </source>
</evidence>
<organism evidence="8 9">
    <name type="scientific">Micromonospora azadirachtae</name>
    <dbReference type="NCBI Taxonomy" id="1970735"/>
    <lineage>
        <taxon>Bacteria</taxon>
        <taxon>Bacillati</taxon>
        <taxon>Actinomycetota</taxon>
        <taxon>Actinomycetes</taxon>
        <taxon>Micromonosporales</taxon>
        <taxon>Micromonosporaceae</taxon>
        <taxon>Micromonospora</taxon>
    </lineage>
</organism>
<keyword evidence="5" id="KW-0067">ATP-binding</keyword>
<dbReference type="SUPFAM" id="SSF52540">
    <property type="entry name" value="P-loop containing nucleoside triphosphate hydrolases"/>
    <property type="match status" value="1"/>
</dbReference>
<keyword evidence="3" id="KW-0378">Hydrolase</keyword>